<comment type="caution">
    <text evidence="11">The sequence shown here is derived from an EMBL/GenBank/DDBJ whole genome shotgun (WGS) entry which is preliminary data.</text>
</comment>
<evidence type="ECO:0000256" key="1">
    <source>
        <dbReference type="ARBA" id="ARBA00004651"/>
    </source>
</evidence>
<evidence type="ECO:0000256" key="2">
    <source>
        <dbReference type="ARBA" id="ARBA00007069"/>
    </source>
</evidence>
<name>A0ABS5V9Q8_9MICO</name>
<comment type="similarity">
    <text evidence="2">Belongs to the binding-protein-dependent transport system permease family. CysTW subfamily.</text>
</comment>
<feature type="transmembrane region" description="Helical" evidence="8">
    <location>
        <begin position="199"/>
        <end position="221"/>
    </location>
</feature>
<keyword evidence="12" id="KW-1185">Reference proteome</keyword>
<evidence type="ECO:0000313" key="11">
    <source>
        <dbReference type="EMBL" id="MBT1586213.1"/>
    </source>
</evidence>
<dbReference type="PROSITE" id="PS50928">
    <property type="entry name" value="ABC_TM1"/>
    <property type="match status" value="1"/>
</dbReference>
<evidence type="ECO:0000256" key="6">
    <source>
        <dbReference type="ARBA" id="ARBA00022989"/>
    </source>
</evidence>
<dbReference type="Pfam" id="PF00528">
    <property type="entry name" value="BPD_transp_1"/>
    <property type="match status" value="1"/>
</dbReference>
<evidence type="ECO:0000313" key="12">
    <source>
        <dbReference type="Proteomes" id="UP001519641"/>
    </source>
</evidence>
<dbReference type="EMBL" id="JAHEWS010000001">
    <property type="protein sequence ID" value="MBT1586213.1"/>
    <property type="molecule type" value="Genomic_DNA"/>
</dbReference>
<accession>A0ABS5V9Q8</accession>
<evidence type="ECO:0000256" key="9">
    <source>
        <dbReference type="SAM" id="MobiDB-lite"/>
    </source>
</evidence>
<feature type="transmembrane region" description="Helical" evidence="8">
    <location>
        <begin position="163"/>
        <end position="187"/>
    </location>
</feature>
<feature type="domain" description="ABC transmembrane type-1" evidence="10">
    <location>
        <begin position="115"/>
        <end position="324"/>
    </location>
</feature>
<evidence type="ECO:0000256" key="3">
    <source>
        <dbReference type="ARBA" id="ARBA00022448"/>
    </source>
</evidence>
<comment type="subcellular location">
    <subcellularLocation>
        <location evidence="1 8">Cell membrane</location>
        <topology evidence="1 8">Multi-pass membrane protein</topology>
    </subcellularLocation>
</comment>
<feature type="transmembrane region" description="Helical" evidence="8">
    <location>
        <begin position="119"/>
        <end position="143"/>
    </location>
</feature>
<dbReference type="Proteomes" id="UP001519641">
    <property type="component" value="Unassembled WGS sequence"/>
</dbReference>
<dbReference type="CDD" id="cd06261">
    <property type="entry name" value="TM_PBP2"/>
    <property type="match status" value="1"/>
</dbReference>
<reference evidence="11 12" key="1">
    <citation type="submission" date="2021-05" db="EMBL/GenBank/DDBJ databases">
        <title>Whole genome sequence of Curtobacterium flaccumfaciens pv. flaccumfaciens strain CFBP 8819.</title>
        <authorList>
            <person name="Osdaghi E."/>
            <person name="Taghouti G."/>
            <person name="Portier P."/>
            <person name="Fazliarab A."/>
            <person name="Taghavi S.M."/>
            <person name="Briand M."/>
            <person name="Le-Saux M."/>
            <person name="Jacques M.-A."/>
        </authorList>
    </citation>
    <scope>NUCLEOTIDE SEQUENCE [LARGE SCALE GENOMIC DNA]</scope>
    <source>
        <strain evidence="11 12">CFBP 8819</strain>
    </source>
</reference>
<dbReference type="SUPFAM" id="SSF161098">
    <property type="entry name" value="MetI-like"/>
    <property type="match status" value="1"/>
</dbReference>
<dbReference type="InterPro" id="IPR000515">
    <property type="entry name" value="MetI-like"/>
</dbReference>
<proteinExistence type="inferred from homology"/>
<dbReference type="PANTHER" id="PTHR42929">
    <property type="entry name" value="INNER MEMBRANE ABC TRANSPORTER PERMEASE PROTEIN YDCU-RELATED-RELATED"/>
    <property type="match status" value="1"/>
</dbReference>
<organism evidence="11 12">
    <name type="scientific">Curtobacterium aurantiacum</name>
    <dbReference type="NCBI Taxonomy" id="3236919"/>
    <lineage>
        <taxon>Bacteria</taxon>
        <taxon>Bacillati</taxon>
        <taxon>Actinomycetota</taxon>
        <taxon>Actinomycetes</taxon>
        <taxon>Micrococcales</taxon>
        <taxon>Microbacteriaceae</taxon>
        <taxon>Curtobacterium</taxon>
    </lineage>
</organism>
<feature type="transmembrane region" description="Helical" evidence="8">
    <location>
        <begin position="260"/>
        <end position="288"/>
    </location>
</feature>
<protein>
    <submittedName>
        <fullName evidence="11">ABC transporter permease subunit</fullName>
    </submittedName>
</protein>
<evidence type="ECO:0000256" key="8">
    <source>
        <dbReference type="RuleBase" id="RU363032"/>
    </source>
</evidence>
<sequence>MVLDDGVLSSMTTASADAPAPAASGTAAPPTSAASTVRPASASAPADAVRRGAGPRVRRRVGLAWLGLTPFAAYVLLFLAVPAVIAIGSGFFDGSGAFTFANLAAFADPSVLRAFGGSFGLSAASAVIGAVLGALVCWALSALRPDGLVRSMIDSAASVLAQFGGVMLAFAFIATIGVQGLVTTWLVTVFHVDLNADGAFLYTVPGLVIPYVYFQVPLMVLTFMPALEGVKAQWGEAAATLGASRLTYWRRIALPVLAPAFWGSLLLLFANGFSSFATAAALISQGGIVPLTIRTQLTSETLVGLQNVAGVLAFGMVVVMAVVMGAYSLLQRRAARWQR</sequence>
<evidence type="ECO:0000256" key="4">
    <source>
        <dbReference type="ARBA" id="ARBA00022475"/>
    </source>
</evidence>
<dbReference type="Gene3D" id="1.10.3720.10">
    <property type="entry name" value="MetI-like"/>
    <property type="match status" value="1"/>
</dbReference>
<evidence type="ECO:0000256" key="5">
    <source>
        <dbReference type="ARBA" id="ARBA00022692"/>
    </source>
</evidence>
<evidence type="ECO:0000256" key="7">
    <source>
        <dbReference type="ARBA" id="ARBA00023136"/>
    </source>
</evidence>
<keyword evidence="5 8" id="KW-0812">Transmembrane</keyword>
<feature type="transmembrane region" description="Helical" evidence="8">
    <location>
        <begin position="63"/>
        <end position="92"/>
    </location>
</feature>
<keyword evidence="7 8" id="KW-0472">Membrane</keyword>
<dbReference type="InterPro" id="IPR035906">
    <property type="entry name" value="MetI-like_sf"/>
</dbReference>
<keyword evidence="6 8" id="KW-1133">Transmembrane helix</keyword>
<feature type="region of interest" description="Disordered" evidence="9">
    <location>
        <begin position="16"/>
        <end position="51"/>
    </location>
</feature>
<gene>
    <name evidence="11" type="ORF">KK097_00125</name>
</gene>
<feature type="transmembrane region" description="Helical" evidence="8">
    <location>
        <begin position="308"/>
        <end position="330"/>
    </location>
</feature>
<keyword evidence="4" id="KW-1003">Cell membrane</keyword>
<dbReference type="PANTHER" id="PTHR42929:SF1">
    <property type="entry name" value="INNER MEMBRANE ABC TRANSPORTER PERMEASE PROTEIN YDCU-RELATED"/>
    <property type="match status" value="1"/>
</dbReference>
<evidence type="ECO:0000259" key="10">
    <source>
        <dbReference type="PROSITE" id="PS50928"/>
    </source>
</evidence>
<keyword evidence="3 8" id="KW-0813">Transport</keyword>